<protein>
    <submittedName>
        <fullName evidence="1">Uncharacterized protein</fullName>
    </submittedName>
</protein>
<name>A0A7C3DEH5_MEIRU</name>
<dbReference type="AlphaFoldDB" id="A0A7C3DEH5"/>
<proteinExistence type="predicted"/>
<dbReference type="RefSeq" id="WP_409654768.1">
    <property type="nucleotide sequence ID" value="NZ_JBKBUW010000007.1"/>
</dbReference>
<dbReference type="EMBL" id="DSWI01000008">
    <property type="protein sequence ID" value="HFG19350.1"/>
    <property type="molecule type" value="Genomic_DNA"/>
</dbReference>
<reference evidence="1" key="1">
    <citation type="journal article" date="2020" name="mSystems">
        <title>Genome- and Community-Level Interaction Insights into Carbon Utilization and Element Cycling Functions of Hydrothermarchaeota in Hydrothermal Sediment.</title>
        <authorList>
            <person name="Zhou Z."/>
            <person name="Liu Y."/>
            <person name="Xu W."/>
            <person name="Pan J."/>
            <person name="Luo Z.H."/>
            <person name="Li M."/>
        </authorList>
    </citation>
    <scope>NUCLEOTIDE SEQUENCE [LARGE SCALE GENOMIC DNA]</scope>
    <source>
        <strain evidence="1">SpSt-524</strain>
    </source>
</reference>
<organism evidence="1">
    <name type="scientific">Meiothermus ruber</name>
    <dbReference type="NCBI Taxonomy" id="277"/>
    <lineage>
        <taxon>Bacteria</taxon>
        <taxon>Thermotogati</taxon>
        <taxon>Deinococcota</taxon>
        <taxon>Deinococci</taxon>
        <taxon>Thermales</taxon>
        <taxon>Thermaceae</taxon>
        <taxon>Meiothermus</taxon>
    </lineage>
</organism>
<sequence length="152" mass="17313">MPQKLYSPWSHSLQTAIWRREWGRLYALVEAELPAPAALRLSNPPAFTDPHEARFDIEVILLSWALPGFVAYIEALSTWLGKSAFLEPDTPYPWLERWPGDLKQPPAEPPDLWDELLGRLRWPNPDGFVAASLLQLMATARGVVRYHEGLSQ</sequence>
<accession>A0A7C3DEH5</accession>
<evidence type="ECO:0000313" key="1">
    <source>
        <dbReference type="EMBL" id="HFG19350.1"/>
    </source>
</evidence>
<gene>
    <name evidence="1" type="ORF">ENS82_01330</name>
</gene>
<comment type="caution">
    <text evidence="1">The sequence shown here is derived from an EMBL/GenBank/DDBJ whole genome shotgun (WGS) entry which is preliminary data.</text>
</comment>